<dbReference type="RefSeq" id="YP_009297688.1">
    <property type="nucleotide sequence ID" value="NC_031177.1"/>
</dbReference>
<dbReference type="NCBIfam" id="NF000585">
    <property type="entry name" value="PRK00010.1"/>
    <property type="match status" value="1"/>
</dbReference>
<dbReference type="Gene3D" id="3.30.1440.10">
    <property type="match status" value="1"/>
</dbReference>
<feature type="domain" description="Large ribosomal subunit protein uL5 N-terminal" evidence="7">
    <location>
        <begin position="25"/>
        <end position="81"/>
    </location>
</feature>
<proteinExistence type="inferred from homology"/>
<dbReference type="FunFam" id="3.30.1440.10:FF:000001">
    <property type="entry name" value="50S ribosomal protein L5"/>
    <property type="match status" value="1"/>
</dbReference>
<feature type="domain" description="Large ribosomal subunit protein uL5 C-terminal" evidence="8">
    <location>
        <begin position="86"/>
        <end position="178"/>
    </location>
</feature>
<dbReference type="EMBL" id="KX284723">
    <property type="protein sequence ID" value="AOM67232.1"/>
    <property type="molecule type" value="Genomic_DNA"/>
</dbReference>
<keyword evidence="2 6" id="KW-0689">Ribosomal protein</keyword>
<gene>
    <name evidence="9" type="primary">rpl5</name>
    <name evidence="9" type="ORF">Hrvl_172</name>
</gene>
<keyword evidence="9" id="KW-0934">Plastid</keyword>
<dbReference type="SUPFAM" id="SSF55282">
    <property type="entry name" value="RL5-like"/>
    <property type="match status" value="1"/>
</dbReference>
<dbReference type="Pfam" id="PF00281">
    <property type="entry name" value="Ribosomal_L5"/>
    <property type="match status" value="1"/>
</dbReference>
<evidence type="ECO:0000259" key="7">
    <source>
        <dbReference type="Pfam" id="PF00281"/>
    </source>
</evidence>
<dbReference type="PIRSF" id="PIRSF002161">
    <property type="entry name" value="Ribosomal_L5"/>
    <property type="match status" value="1"/>
</dbReference>
<dbReference type="Pfam" id="PF00673">
    <property type="entry name" value="Ribosomal_L5_C"/>
    <property type="match status" value="1"/>
</dbReference>
<dbReference type="GO" id="GO:0006412">
    <property type="term" value="P:translation"/>
    <property type="evidence" value="ECO:0007669"/>
    <property type="project" value="InterPro"/>
</dbReference>
<evidence type="ECO:0000256" key="2">
    <source>
        <dbReference type="ARBA" id="ARBA00022980"/>
    </source>
</evidence>
<evidence type="ECO:0000256" key="1">
    <source>
        <dbReference type="ARBA" id="ARBA00008553"/>
    </source>
</evidence>
<evidence type="ECO:0000256" key="6">
    <source>
        <dbReference type="RuleBase" id="RU003930"/>
    </source>
</evidence>
<dbReference type="InterPro" id="IPR020929">
    <property type="entry name" value="Ribosomal_uL5_CS"/>
</dbReference>
<reference evidence="9" key="1">
    <citation type="journal article" date="2016" name="BMC Biol.">
        <title>Parallel evolution of highly conserved plastid genome architecture in red seaweeds and seed plants.</title>
        <authorList>
            <person name="Lee J."/>
            <person name="Cho C.H."/>
            <person name="Park S.I."/>
            <person name="Choi J.W."/>
            <person name="Song H.S."/>
            <person name="West J.A."/>
            <person name="Bhattacharya D."/>
            <person name="Yoon H.S."/>
        </authorList>
    </citation>
    <scope>NUCLEOTIDE SEQUENCE</scope>
</reference>
<dbReference type="InterPro" id="IPR002132">
    <property type="entry name" value="Ribosomal_uL5"/>
</dbReference>
<dbReference type="InterPro" id="IPR031309">
    <property type="entry name" value="Ribosomal_uL5_C"/>
</dbReference>
<name>A0A1C9CFU2_9FLOR</name>
<organism evidence="9">
    <name type="scientific">Hildenbrandia rivularis</name>
    <dbReference type="NCBI Taxonomy" id="135206"/>
    <lineage>
        <taxon>Eukaryota</taxon>
        <taxon>Rhodophyta</taxon>
        <taxon>Florideophyceae</taxon>
        <taxon>Hildenbrandiophycidae</taxon>
        <taxon>Hildenbrandiales</taxon>
        <taxon>Hildenbrandiaceae</taxon>
        <taxon>Hildenbrandia</taxon>
    </lineage>
</organism>
<protein>
    <recommendedName>
        <fullName evidence="4">Large ribosomal subunit protein uL5c</fullName>
    </recommendedName>
    <alternativeName>
        <fullName evidence="5">50S ribosomal protein L5, chloroplastic</fullName>
    </alternativeName>
</protein>
<dbReference type="GO" id="GO:0003735">
    <property type="term" value="F:structural constituent of ribosome"/>
    <property type="evidence" value="ECO:0007669"/>
    <property type="project" value="InterPro"/>
</dbReference>
<dbReference type="InterPro" id="IPR020930">
    <property type="entry name" value="Ribosomal_uL5_bac-type"/>
</dbReference>
<evidence type="ECO:0000256" key="3">
    <source>
        <dbReference type="ARBA" id="ARBA00023274"/>
    </source>
</evidence>
<dbReference type="PROSITE" id="PS00358">
    <property type="entry name" value="RIBOSOMAL_L5"/>
    <property type="match status" value="1"/>
</dbReference>
<dbReference type="InterPro" id="IPR022803">
    <property type="entry name" value="Ribosomal_uL5_dom_sf"/>
</dbReference>
<dbReference type="GeneID" id="29074244"/>
<comment type="similarity">
    <text evidence="1 6">Belongs to the universal ribosomal protein uL5 family.</text>
</comment>
<dbReference type="GO" id="GO:0005840">
    <property type="term" value="C:ribosome"/>
    <property type="evidence" value="ECO:0007669"/>
    <property type="project" value="UniProtKB-KW"/>
</dbReference>
<evidence type="ECO:0000313" key="9">
    <source>
        <dbReference type="EMBL" id="AOM67232.1"/>
    </source>
</evidence>
<dbReference type="GO" id="GO:1990904">
    <property type="term" value="C:ribonucleoprotein complex"/>
    <property type="evidence" value="ECO:0007669"/>
    <property type="project" value="UniProtKB-KW"/>
</dbReference>
<keyword evidence="3 6" id="KW-0687">Ribonucleoprotein</keyword>
<evidence type="ECO:0000259" key="8">
    <source>
        <dbReference type="Pfam" id="PF00673"/>
    </source>
</evidence>
<dbReference type="HAMAP" id="MF_01333_B">
    <property type="entry name" value="Ribosomal_uL5_B"/>
    <property type="match status" value="1"/>
</dbReference>
<evidence type="ECO:0000256" key="5">
    <source>
        <dbReference type="ARBA" id="ARBA00035391"/>
    </source>
</evidence>
<evidence type="ECO:0000256" key="4">
    <source>
        <dbReference type="ARBA" id="ARBA00035210"/>
    </source>
</evidence>
<accession>A0A1C9CFU2</accession>
<geneLocation type="plastid" evidence="9"/>
<dbReference type="InterPro" id="IPR031310">
    <property type="entry name" value="Ribosomal_uL5_N"/>
</dbReference>
<dbReference type="PANTHER" id="PTHR11994">
    <property type="entry name" value="60S RIBOSOMAL PROTEIN L11-RELATED"/>
    <property type="match status" value="1"/>
</dbReference>
<sequence length="182" mass="20851">MTNKIKTLYNVQVKPKLRHYFKYQNIHEVPKLVKITLNRGLGEDAHNAKLLNNSLQELTLISGQKPIITRAKKSIAGFKLREQAAIGLTVNLRRDKMYSFLQKLIHLSLPNIRDFRGMSKKGFDGHGNYNLGIHEQLIFPEIMYDSTNKTQGLNITIVTTAKTDEEGIILLQELGMPFQNQY</sequence>
<dbReference type="AlphaFoldDB" id="A0A1C9CFU2"/>